<comment type="caution">
    <text evidence="3">The sequence shown here is derived from an EMBL/GenBank/DDBJ whole genome shotgun (WGS) entry which is preliminary data.</text>
</comment>
<dbReference type="EMBL" id="BMLK01000005">
    <property type="protein sequence ID" value="GGN45740.1"/>
    <property type="molecule type" value="Genomic_DNA"/>
</dbReference>
<evidence type="ECO:0000313" key="3">
    <source>
        <dbReference type="EMBL" id="GGN45740.1"/>
    </source>
</evidence>
<name>A0ABQ2JI53_9SPHN</name>
<dbReference type="SUPFAM" id="SSF56954">
    <property type="entry name" value="Outer membrane efflux proteins (OEP)"/>
    <property type="match status" value="1"/>
</dbReference>
<dbReference type="Gene3D" id="1.20.1600.10">
    <property type="entry name" value="Outer membrane efflux proteins (OEP)"/>
    <property type="match status" value="1"/>
</dbReference>
<dbReference type="InterPro" id="IPR003423">
    <property type="entry name" value="OMP_efflux"/>
</dbReference>
<evidence type="ECO:0000256" key="2">
    <source>
        <dbReference type="SAM" id="SignalP"/>
    </source>
</evidence>
<organism evidence="3 4">
    <name type="scientific">Novosphingobium indicum</name>
    <dbReference type="NCBI Taxonomy" id="462949"/>
    <lineage>
        <taxon>Bacteria</taxon>
        <taxon>Pseudomonadati</taxon>
        <taxon>Pseudomonadota</taxon>
        <taxon>Alphaproteobacteria</taxon>
        <taxon>Sphingomonadales</taxon>
        <taxon>Sphingomonadaceae</taxon>
        <taxon>Novosphingobium</taxon>
    </lineage>
</organism>
<proteinExistence type="inferred from homology"/>
<dbReference type="Proteomes" id="UP000605099">
    <property type="component" value="Unassembled WGS sequence"/>
</dbReference>
<evidence type="ECO:0000313" key="4">
    <source>
        <dbReference type="Proteomes" id="UP000605099"/>
    </source>
</evidence>
<feature type="signal peptide" evidence="2">
    <location>
        <begin position="1"/>
        <end position="19"/>
    </location>
</feature>
<keyword evidence="2" id="KW-0732">Signal</keyword>
<gene>
    <name evidence="3" type="ORF">GCM10011349_12110</name>
</gene>
<dbReference type="PANTHER" id="PTHR30203">
    <property type="entry name" value="OUTER MEMBRANE CATION EFFLUX PROTEIN"/>
    <property type="match status" value="1"/>
</dbReference>
<keyword evidence="4" id="KW-1185">Reference proteome</keyword>
<feature type="chain" id="PRO_5045118501" evidence="2">
    <location>
        <begin position="20"/>
        <end position="409"/>
    </location>
</feature>
<protein>
    <submittedName>
        <fullName evidence="3">Transporter</fullName>
    </submittedName>
</protein>
<comment type="similarity">
    <text evidence="1">Belongs to the outer membrane factor (OMF) (TC 1.B.17) family.</text>
</comment>
<sequence length="409" mass="44264">MRLLYCAPLLAAISGPALAGPLSFEEALNRAANDAPLLEARAQQVRARQSAAIAAGQLPDPKLGIGIDNFPVSGPPAFNFTRENMTMERFGIEQEVPNLAKRHAQQDRAEADIVAAQAKSSSDLRRIRVATALAWIDAFYAQKRLEAMDIILERLRRLSGAAVSAVTAGTGRPAQSLNIRQSIAELFEDRRSMLVAEAGKARAELARWTGEADPVPTGTIPHFDISRSELSAAIARHPDLGLASANVGQALADVETARAEKRPDWGFNVAFQRRDPQFGNMVSVGATMSLPIFPGRRQNPRIAAATSDAAAARAEQEDVRRTLQAQLDAGLAQHAMHHKQWMRAKDTLLPLGRREAALETASYAAGRAGLLDVIEAEASLARTELDTLDREAAVARHEAWLALNFGDDR</sequence>
<accession>A0ABQ2JI53</accession>
<dbReference type="PANTHER" id="PTHR30203:SF24">
    <property type="entry name" value="BLR4935 PROTEIN"/>
    <property type="match status" value="1"/>
</dbReference>
<reference evidence="4" key="1">
    <citation type="journal article" date="2019" name="Int. J. Syst. Evol. Microbiol.">
        <title>The Global Catalogue of Microorganisms (GCM) 10K type strain sequencing project: providing services to taxonomists for standard genome sequencing and annotation.</title>
        <authorList>
            <consortium name="The Broad Institute Genomics Platform"/>
            <consortium name="The Broad Institute Genome Sequencing Center for Infectious Disease"/>
            <person name="Wu L."/>
            <person name="Ma J."/>
        </authorList>
    </citation>
    <scope>NUCLEOTIDE SEQUENCE [LARGE SCALE GENOMIC DNA]</scope>
    <source>
        <strain evidence="4">CGMCC 1.6784</strain>
    </source>
</reference>
<dbReference type="InterPro" id="IPR010131">
    <property type="entry name" value="MdtP/NodT-like"/>
</dbReference>
<evidence type="ECO:0000256" key="1">
    <source>
        <dbReference type="ARBA" id="ARBA00007613"/>
    </source>
</evidence>
<dbReference type="Pfam" id="PF02321">
    <property type="entry name" value="OEP"/>
    <property type="match status" value="1"/>
</dbReference>